<comment type="caution">
    <text evidence="1">The sequence shown here is derived from an EMBL/GenBank/DDBJ whole genome shotgun (WGS) entry which is preliminary data.</text>
</comment>
<protein>
    <submittedName>
        <fullName evidence="1">Uncharacterized protein</fullName>
    </submittedName>
</protein>
<accession>A0A094YK26</accession>
<dbReference type="STRING" id="104102.AtDm6_3359"/>
<evidence type="ECO:0000313" key="2">
    <source>
        <dbReference type="Proteomes" id="UP000029448"/>
    </source>
</evidence>
<name>A0A094YK26_9PROT</name>
<dbReference type="Proteomes" id="UP000029448">
    <property type="component" value="Unassembled WGS sequence"/>
</dbReference>
<organism evidence="1 2">
    <name type="scientific">Acetobacter tropicalis</name>
    <dbReference type="NCBI Taxonomy" id="104102"/>
    <lineage>
        <taxon>Bacteria</taxon>
        <taxon>Pseudomonadati</taxon>
        <taxon>Pseudomonadota</taxon>
        <taxon>Alphaproteobacteria</taxon>
        <taxon>Acetobacterales</taxon>
        <taxon>Acetobacteraceae</taxon>
        <taxon>Acetobacter</taxon>
    </lineage>
</organism>
<dbReference type="PATRIC" id="fig|104102.7.peg.3315"/>
<evidence type="ECO:0000313" key="1">
    <source>
        <dbReference type="EMBL" id="KGB20994.1"/>
    </source>
</evidence>
<keyword evidence="2" id="KW-1185">Reference proteome</keyword>
<dbReference type="EMBL" id="JOKM01000106">
    <property type="protein sequence ID" value="KGB20994.1"/>
    <property type="molecule type" value="Genomic_DNA"/>
</dbReference>
<reference evidence="1 2" key="1">
    <citation type="submission" date="2014-06" db="EMBL/GenBank/DDBJ databases">
        <title>Functional and comparative genomic analyses of the Drosophila gut microbiota identify candidate symbiosis factors.</title>
        <authorList>
            <person name="Newell P.D."/>
            <person name="Chaston J.M."/>
            <person name="Douglas A.E."/>
        </authorList>
    </citation>
    <scope>NUCLEOTIDE SEQUENCE [LARGE SCALE GENOMIC DNA]</scope>
    <source>
        <strain evidence="1 2">DmCS_006</strain>
    </source>
</reference>
<proteinExistence type="predicted"/>
<dbReference type="AlphaFoldDB" id="A0A094YK26"/>
<sequence>MKTHDLNRTPAAPACQPDVVRRLFRHAVLKVQRGGCKIILWLLQPEFEDVSVEPRRVQASVKELKETMIREFR</sequence>
<gene>
    <name evidence="1" type="ORF">AtDm6_3359</name>
</gene>